<dbReference type="GO" id="GO:0048364">
    <property type="term" value="P:root development"/>
    <property type="evidence" value="ECO:0007669"/>
    <property type="project" value="InterPro"/>
</dbReference>
<proteinExistence type="predicted"/>
<dbReference type="Pfam" id="PF03087">
    <property type="entry name" value="BPS1"/>
    <property type="match status" value="1"/>
</dbReference>
<reference evidence="3" key="2">
    <citation type="submission" date="2013-12" db="EMBL/GenBank/DDBJ databases">
        <authorList>
            <person name="Yu Y."/>
            <person name="Lee S."/>
            <person name="de Baynast K."/>
            <person name="Wissotski M."/>
            <person name="Liu L."/>
            <person name="Talag J."/>
            <person name="Goicoechea J."/>
            <person name="Angelova A."/>
            <person name="Jetty R."/>
            <person name="Kudrna D."/>
            <person name="Golser W."/>
            <person name="Rivera L."/>
            <person name="Zhang J."/>
            <person name="Wing R."/>
        </authorList>
    </citation>
    <scope>NUCLEOTIDE SEQUENCE</scope>
</reference>
<dbReference type="STRING" id="77586.A0A0D9XAN4"/>
<protein>
    <submittedName>
        <fullName evidence="2">Uncharacterized protein</fullName>
    </submittedName>
</protein>
<dbReference type="InterPro" id="IPR004320">
    <property type="entry name" value="BPS1_pln"/>
</dbReference>
<dbReference type="AlphaFoldDB" id="A0A0D9XAN4"/>
<reference evidence="2" key="3">
    <citation type="submission" date="2015-04" db="UniProtKB">
        <authorList>
            <consortium name="EnsemblPlants"/>
        </authorList>
    </citation>
    <scope>IDENTIFICATION</scope>
</reference>
<feature type="compositionally biased region" description="Polar residues" evidence="1">
    <location>
        <begin position="1"/>
        <end position="14"/>
    </location>
</feature>
<dbReference type="GO" id="GO:0048367">
    <property type="term" value="P:shoot system development"/>
    <property type="evidence" value="ECO:0007669"/>
    <property type="project" value="InterPro"/>
</dbReference>
<dbReference type="PANTHER" id="PTHR33070">
    <property type="entry name" value="OS06G0725500 PROTEIN"/>
    <property type="match status" value="1"/>
</dbReference>
<feature type="region of interest" description="Disordered" evidence="1">
    <location>
        <begin position="1"/>
        <end position="22"/>
    </location>
</feature>
<dbReference type="HOGENOM" id="CLU_017798_6_0_1"/>
<reference evidence="2 3" key="1">
    <citation type="submission" date="2012-08" db="EMBL/GenBank/DDBJ databases">
        <title>Oryza genome evolution.</title>
        <authorList>
            <person name="Wing R.A."/>
        </authorList>
    </citation>
    <scope>NUCLEOTIDE SEQUENCE</scope>
</reference>
<dbReference type="EnsemblPlants" id="LPERR08G19820.1">
    <property type="protein sequence ID" value="LPERR08G19820.1"/>
    <property type="gene ID" value="LPERR08G19820"/>
</dbReference>
<accession>A0A0D9XAN4</accession>
<sequence>MASIHRSTSEPSSPRSDKTSVEEQLQNLKAAISSPSETIGTMLDGFSRIAALYNNTEEIICLPSSQVLLCQDQQRKAVEQELEHSLVLLDLCNSIQESFSELKTSIQEMQLAHKRGDATAVQAKIISFTRLTKKVQKQSKKISKKFDAADKNSSRMIKLLAEARDVAITMLESSSNFLSKKISTPNSSKWSLVSKAFQKTRLACQEEELQVLELVIVDLESGVETLFRRLIQIRVSLLNALSL</sequence>
<dbReference type="Gramene" id="LPERR08G19820.1">
    <property type="protein sequence ID" value="LPERR08G19820.1"/>
    <property type="gene ID" value="LPERR08G19820"/>
</dbReference>
<evidence type="ECO:0000313" key="2">
    <source>
        <dbReference type="EnsemblPlants" id="LPERR08G19820.1"/>
    </source>
</evidence>
<evidence type="ECO:0000313" key="3">
    <source>
        <dbReference type="Proteomes" id="UP000032180"/>
    </source>
</evidence>
<evidence type="ECO:0000256" key="1">
    <source>
        <dbReference type="SAM" id="MobiDB-lite"/>
    </source>
</evidence>
<dbReference type="Proteomes" id="UP000032180">
    <property type="component" value="Chromosome 8"/>
</dbReference>
<keyword evidence="3" id="KW-1185">Reference proteome</keyword>
<dbReference type="PANTHER" id="PTHR33070:SF50">
    <property type="entry name" value="OS08G0553050 PROTEIN"/>
    <property type="match status" value="1"/>
</dbReference>
<name>A0A0D9XAN4_9ORYZ</name>
<organism evidence="2 3">
    <name type="scientific">Leersia perrieri</name>
    <dbReference type="NCBI Taxonomy" id="77586"/>
    <lineage>
        <taxon>Eukaryota</taxon>
        <taxon>Viridiplantae</taxon>
        <taxon>Streptophyta</taxon>
        <taxon>Embryophyta</taxon>
        <taxon>Tracheophyta</taxon>
        <taxon>Spermatophyta</taxon>
        <taxon>Magnoliopsida</taxon>
        <taxon>Liliopsida</taxon>
        <taxon>Poales</taxon>
        <taxon>Poaceae</taxon>
        <taxon>BOP clade</taxon>
        <taxon>Oryzoideae</taxon>
        <taxon>Oryzeae</taxon>
        <taxon>Oryzinae</taxon>
        <taxon>Leersia</taxon>
    </lineage>
</organism>